<name>A0A368JE89_9BACT</name>
<dbReference type="GO" id="GO:0008270">
    <property type="term" value="F:zinc ion binding"/>
    <property type="evidence" value="ECO:0007669"/>
    <property type="project" value="TreeGrafter"/>
</dbReference>
<dbReference type="RefSeq" id="WP_114410095.1">
    <property type="nucleotide sequence ID" value="NZ_QOWE01000041.1"/>
</dbReference>
<proteinExistence type="predicted"/>
<gene>
    <name evidence="3" type="ORF">DUE52_31360</name>
</gene>
<feature type="binding site" evidence="1">
    <location>
        <position position="105"/>
    </location>
    <ligand>
        <name>Zn(2+)</name>
        <dbReference type="ChEBI" id="CHEBI:29105"/>
    </ligand>
</feature>
<feature type="binding site" evidence="1">
    <location>
        <position position="141"/>
    </location>
    <ligand>
        <name>Zn(2+)</name>
        <dbReference type="ChEBI" id="CHEBI:29105"/>
    </ligand>
</feature>
<dbReference type="InterPro" id="IPR036388">
    <property type="entry name" value="WH-like_DNA-bd_sf"/>
</dbReference>
<feature type="binding site" evidence="2">
    <location>
        <position position="120"/>
    </location>
    <ligand>
        <name>Fe cation</name>
        <dbReference type="ChEBI" id="CHEBI:24875"/>
    </ligand>
</feature>
<dbReference type="InterPro" id="IPR002481">
    <property type="entry name" value="FUR"/>
</dbReference>
<evidence type="ECO:0000313" key="4">
    <source>
        <dbReference type="Proteomes" id="UP000253383"/>
    </source>
</evidence>
<evidence type="ECO:0008006" key="5">
    <source>
        <dbReference type="Google" id="ProtNLM"/>
    </source>
</evidence>
<evidence type="ECO:0000313" key="3">
    <source>
        <dbReference type="EMBL" id="RCR65565.1"/>
    </source>
</evidence>
<comment type="cofactor">
    <cofactor evidence="2">
        <name>Mn(2+)</name>
        <dbReference type="ChEBI" id="CHEBI:29035"/>
    </cofactor>
    <cofactor evidence="2">
        <name>Fe(2+)</name>
        <dbReference type="ChEBI" id="CHEBI:29033"/>
    </cofactor>
    <text evidence="2">Binds 1 Mn(2+) or Fe(2+) ion per subunit.</text>
</comment>
<dbReference type="GO" id="GO:0045892">
    <property type="term" value="P:negative regulation of DNA-templated transcription"/>
    <property type="evidence" value="ECO:0007669"/>
    <property type="project" value="TreeGrafter"/>
</dbReference>
<feature type="binding site" evidence="1">
    <location>
        <position position="144"/>
    </location>
    <ligand>
        <name>Zn(2+)</name>
        <dbReference type="ChEBI" id="CHEBI:29105"/>
    </ligand>
</feature>
<dbReference type="AlphaFoldDB" id="A0A368JE89"/>
<dbReference type="PANTHER" id="PTHR33202">
    <property type="entry name" value="ZINC UPTAKE REGULATION PROTEIN"/>
    <property type="match status" value="1"/>
</dbReference>
<evidence type="ECO:0000256" key="1">
    <source>
        <dbReference type="PIRSR" id="PIRSR602481-1"/>
    </source>
</evidence>
<dbReference type="EMBL" id="QOWE01000041">
    <property type="protein sequence ID" value="RCR65565.1"/>
    <property type="molecule type" value="Genomic_DNA"/>
</dbReference>
<dbReference type="PANTHER" id="PTHR33202:SF7">
    <property type="entry name" value="FERRIC UPTAKE REGULATION PROTEIN"/>
    <property type="match status" value="1"/>
</dbReference>
<dbReference type="GO" id="GO:1900376">
    <property type="term" value="P:regulation of secondary metabolite biosynthetic process"/>
    <property type="evidence" value="ECO:0007669"/>
    <property type="project" value="TreeGrafter"/>
</dbReference>
<protein>
    <recommendedName>
        <fullName evidence="5">Transcriptional repressor</fullName>
    </recommendedName>
</protein>
<dbReference type="InterPro" id="IPR036390">
    <property type="entry name" value="WH_DNA-bd_sf"/>
</dbReference>
<keyword evidence="1" id="KW-0479">Metal-binding</keyword>
<dbReference type="OrthoDB" id="594893at2"/>
<dbReference type="Proteomes" id="UP000253383">
    <property type="component" value="Unassembled WGS sequence"/>
</dbReference>
<keyword evidence="4" id="KW-1185">Reference proteome</keyword>
<reference evidence="3 4" key="1">
    <citation type="submission" date="2018-07" db="EMBL/GenBank/DDBJ databases">
        <title>Genome analysis of Larkinella rosea.</title>
        <authorList>
            <person name="Zhou Z."/>
            <person name="Wang G."/>
        </authorList>
    </citation>
    <scope>NUCLEOTIDE SEQUENCE [LARGE SCALE GENOMIC DNA]</scope>
    <source>
        <strain evidence="4">zzj9</strain>
    </source>
</reference>
<keyword evidence="2" id="KW-0408">Iron</keyword>
<dbReference type="Gene3D" id="1.10.10.10">
    <property type="entry name" value="Winged helix-like DNA-binding domain superfamily/Winged helix DNA-binding domain"/>
    <property type="match status" value="1"/>
</dbReference>
<comment type="caution">
    <text evidence="3">The sequence shown here is derived from an EMBL/GenBank/DDBJ whole genome shotgun (WGS) entry which is preliminary data.</text>
</comment>
<dbReference type="GO" id="GO:0003700">
    <property type="term" value="F:DNA-binding transcription factor activity"/>
    <property type="evidence" value="ECO:0007669"/>
    <property type="project" value="InterPro"/>
</dbReference>
<sequence>MMSDIEQLLRDRDIRPTPIRTGILTLLKQSRRAYTNVDLERAFDHSLDRVSLYRSLLTLTEANLIRKHIDASGICSYFFAPTDGSAPTASLTAAGISADYPHFKCSHCETVVPLPKLPEEYLALVRQYQLDNLRLLAEGTCDDCRKHLD</sequence>
<evidence type="ECO:0000256" key="2">
    <source>
        <dbReference type="PIRSR" id="PIRSR602481-2"/>
    </source>
</evidence>
<keyword evidence="1" id="KW-0862">Zinc</keyword>
<comment type="cofactor">
    <cofactor evidence="1">
        <name>Zn(2+)</name>
        <dbReference type="ChEBI" id="CHEBI:29105"/>
    </cofactor>
    <text evidence="1">Binds 1 zinc ion per subunit.</text>
</comment>
<organism evidence="3 4">
    <name type="scientific">Larkinella punicea</name>
    <dbReference type="NCBI Taxonomy" id="2315727"/>
    <lineage>
        <taxon>Bacteria</taxon>
        <taxon>Pseudomonadati</taxon>
        <taxon>Bacteroidota</taxon>
        <taxon>Cytophagia</taxon>
        <taxon>Cytophagales</taxon>
        <taxon>Spirosomataceae</taxon>
        <taxon>Larkinella</taxon>
    </lineage>
</organism>
<dbReference type="GO" id="GO:0000976">
    <property type="term" value="F:transcription cis-regulatory region binding"/>
    <property type="evidence" value="ECO:0007669"/>
    <property type="project" value="TreeGrafter"/>
</dbReference>
<feature type="binding site" evidence="1">
    <location>
        <position position="108"/>
    </location>
    <ligand>
        <name>Zn(2+)</name>
        <dbReference type="ChEBI" id="CHEBI:29105"/>
    </ligand>
</feature>
<dbReference type="SUPFAM" id="SSF46785">
    <property type="entry name" value="Winged helix' DNA-binding domain"/>
    <property type="match status" value="1"/>
</dbReference>
<accession>A0A368JE89</accession>